<keyword evidence="1" id="KW-0472">Membrane</keyword>
<reference evidence="3" key="3">
    <citation type="submission" date="2015-04" db="UniProtKB">
        <authorList>
            <consortium name="EnsemblPlants"/>
        </authorList>
    </citation>
    <scope>IDENTIFICATION</scope>
    <source>
        <strain evidence="3">cv. Jemalong A17</strain>
    </source>
</reference>
<protein>
    <submittedName>
        <fullName evidence="2">Transmembrane protein, putative</fullName>
    </submittedName>
</protein>
<evidence type="ECO:0000313" key="2">
    <source>
        <dbReference type="EMBL" id="AES80822.2"/>
    </source>
</evidence>
<dbReference type="PaxDb" id="3880-AES80822"/>
<evidence type="ECO:0000313" key="3">
    <source>
        <dbReference type="EnsemblPlants" id="AES80822"/>
    </source>
</evidence>
<gene>
    <name evidence="2" type="ordered locus">MTR_7g085330</name>
</gene>
<organism evidence="2 4">
    <name type="scientific">Medicago truncatula</name>
    <name type="common">Barrel medic</name>
    <name type="synonym">Medicago tribuloides</name>
    <dbReference type="NCBI Taxonomy" id="3880"/>
    <lineage>
        <taxon>Eukaryota</taxon>
        <taxon>Viridiplantae</taxon>
        <taxon>Streptophyta</taxon>
        <taxon>Embryophyta</taxon>
        <taxon>Tracheophyta</taxon>
        <taxon>Spermatophyta</taxon>
        <taxon>Magnoliopsida</taxon>
        <taxon>eudicotyledons</taxon>
        <taxon>Gunneridae</taxon>
        <taxon>Pentapetalae</taxon>
        <taxon>rosids</taxon>
        <taxon>fabids</taxon>
        <taxon>Fabales</taxon>
        <taxon>Fabaceae</taxon>
        <taxon>Papilionoideae</taxon>
        <taxon>50 kb inversion clade</taxon>
        <taxon>NPAAA clade</taxon>
        <taxon>Hologalegina</taxon>
        <taxon>IRL clade</taxon>
        <taxon>Trifolieae</taxon>
        <taxon>Medicago</taxon>
    </lineage>
</organism>
<accession>G7KZE5</accession>
<name>G7KZE5_MEDTR</name>
<feature type="transmembrane region" description="Helical" evidence="1">
    <location>
        <begin position="237"/>
        <end position="257"/>
    </location>
</feature>
<dbReference type="HOGENOM" id="CLU_1059122_0_0_1"/>
<keyword evidence="1" id="KW-1133">Transmembrane helix</keyword>
<dbReference type="Proteomes" id="UP000002051">
    <property type="component" value="Unassembled WGS sequence"/>
</dbReference>
<dbReference type="EnsemblPlants" id="AES80822">
    <property type="protein sequence ID" value="AES80822"/>
    <property type="gene ID" value="MTR_7g085330"/>
</dbReference>
<reference evidence="2 4" key="1">
    <citation type="journal article" date="2011" name="Nature">
        <title>The Medicago genome provides insight into the evolution of rhizobial symbioses.</title>
        <authorList>
            <person name="Young N.D."/>
            <person name="Debelle F."/>
            <person name="Oldroyd G.E."/>
            <person name="Geurts R."/>
            <person name="Cannon S.B."/>
            <person name="Udvardi M.K."/>
            <person name="Benedito V.A."/>
            <person name="Mayer K.F."/>
            <person name="Gouzy J."/>
            <person name="Schoof H."/>
            <person name="Van de Peer Y."/>
            <person name="Proost S."/>
            <person name="Cook D.R."/>
            <person name="Meyers B.C."/>
            <person name="Spannagl M."/>
            <person name="Cheung F."/>
            <person name="De Mita S."/>
            <person name="Krishnakumar V."/>
            <person name="Gundlach H."/>
            <person name="Zhou S."/>
            <person name="Mudge J."/>
            <person name="Bharti A.K."/>
            <person name="Murray J.D."/>
            <person name="Naoumkina M.A."/>
            <person name="Rosen B."/>
            <person name="Silverstein K.A."/>
            <person name="Tang H."/>
            <person name="Rombauts S."/>
            <person name="Zhao P.X."/>
            <person name="Zhou P."/>
            <person name="Barbe V."/>
            <person name="Bardou P."/>
            <person name="Bechner M."/>
            <person name="Bellec A."/>
            <person name="Berger A."/>
            <person name="Berges H."/>
            <person name="Bidwell S."/>
            <person name="Bisseling T."/>
            <person name="Choisne N."/>
            <person name="Couloux A."/>
            <person name="Denny R."/>
            <person name="Deshpande S."/>
            <person name="Dai X."/>
            <person name="Doyle J.J."/>
            <person name="Dudez A.M."/>
            <person name="Farmer A.D."/>
            <person name="Fouteau S."/>
            <person name="Franken C."/>
            <person name="Gibelin C."/>
            <person name="Gish J."/>
            <person name="Goldstein S."/>
            <person name="Gonzalez A.J."/>
            <person name="Green P.J."/>
            <person name="Hallab A."/>
            <person name="Hartog M."/>
            <person name="Hua A."/>
            <person name="Humphray S.J."/>
            <person name="Jeong D.H."/>
            <person name="Jing Y."/>
            <person name="Jocker A."/>
            <person name="Kenton S.M."/>
            <person name="Kim D.J."/>
            <person name="Klee K."/>
            <person name="Lai H."/>
            <person name="Lang C."/>
            <person name="Lin S."/>
            <person name="Macmil S.L."/>
            <person name="Magdelenat G."/>
            <person name="Matthews L."/>
            <person name="McCorrison J."/>
            <person name="Monaghan E.L."/>
            <person name="Mun J.H."/>
            <person name="Najar F.Z."/>
            <person name="Nicholson C."/>
            <person name="Noirot C."/>
            <person name="O'Bleness M."/>
            <person name="Paule C.R."/>
            <person name="Poulain J."/>
            <person name="Prion F."/>
            <person name="Qin B."/>
            <person name="Qu C."/>
            <person name="Retzel E.F."/>
            <person name="Riddle C."/>
            <person name="Sallet E."/>
            <person name="Samain S."/>
            <person name="Samson N."/>
            <person name="Sanders I."/>
            <person name="Saurat O."/>
            <person name="Scarpelli C."/>
            <person name="Schiex T."/>
            <person name="Segurens B."/>
            <person name="Severin A.J."/>
            <person name="Sherrier D.J."/>
            <person name="Shi R."/>
            <person name="Sims S."/>
            <person name="Singer S.R."/>
            <person name="Sinharoy S."/>
            <person name="Sterck L."/>
            <person name="Viollet A."/>
            <person name="Wang B.B."/>
            <person name="Wang K."/>
            <person name="Wang M."/>
            <person name="Wang X."/>
            <person name="Warfsmann J."/>
            <person name="Weissenbach J."/>
            <person name="White D.D."/>
            <person name="White J.D."/>
            <person name="Wiley G.B."/>
            <person name="Wincker P."/>
            <person name="Xing Y."/>
            <person name="Yang L."/>
            <person name="Yao Z."/>
            <person name="Ying F."/>
            <person name="Zhai J."/>
            <person name="Zhou L."/>
            <person name="Zuber A."/>
            <person name="Denarie J."/>
            <person name="Dixon R.A."/>
            <person name="May G.D."/>
            <person name="Schwartz D.C."/>
            <person name="Rogers J."/>
            <person name="Quetier F."/>
            <person name="Town C.D."/>
            <person name="Roe B.A."/>
        </authorList>
    </citation>
    <scope>NUCLEOTIDE SEQUENCE [LARGE SCALE GENOMIC DNA]</scope>
    <source>
        <strain evidence="2">A17</strain>
        <strain evidence="3 4">cv. Jemalong A17</strain>
    </source>
</reference>
<keyword evidence="1 2" id="KW-0812">Transmembrane</keyword>
<proteinExistence type="predicted"/>
<evidence type="ECO:0000256" key="1">
    <source>
        <dbReference type="SAM" id="Phobius"/>
    </source>
</evidence>
<evidence type="ECO:0000313" key="4">
    <source>
        <dbReference type="Proteomes" id="UP000002051"/>
    </source>
</evidence>
<reference evidence="2 4" key="2">
    <citation type="journal article" date="2014" name="BMC Genomics">
        <title>An improved genome release (version Mt4.0) for the model legume Medicago truncatula.</title>
        <authorList>
            <person name="Tang H."/>
            <person name="Krishnakumar V."/>
            <person name="Bidwell S."/>
            <person name="Rosen B."/>
            <person name="Chan A."/>
            <person name="Zhou S."/>
            <person name="Gentzbittel L."/>
            <person name="Childs K.L."/>
            <person name="Yandell M."/>
            <person name="Gundlach H."/>
            <person name="Mayer K.F."/>
            <person name="Schwartz D.C."/>
            <person name="Town C.D."/>
        </authorList>
    </citation>
    <scope>GENOME REANNOTATION</scope>
    <source>
        <strain evidence="3 4">cv. Jemalong A17</strain>
    </source>
</reference>
<dbReference type="EMBL" id="CM001223">
    <property type="protein sequence ID" value="AES80822.2"/>
    <property type="molecule type" value="Genomic_DNA"/>
</dbReference>
<sequence>MSTHNQNFTSIDPLFTKNYYLFIGKGYKLSYGAVEFSFLRRKKKRKKGGEICQDSRVTTPTRLAENDHLQSTHDDSRGSHHRTVNHALITRSQILIQIYVPVSLEIKDTVVRSYRTDPVQVMNLGSCLPRNRSCSSKVPVSLVMNLGSSLPRNQSYSSKVVSDVLSDVEFDICESNKLGYGSLAITYLYCENFNFRPDYYMVIHVFDQPQSEMIFFLQLCNILHQILSKFKKRQMDIGQESAVFVNMMLIASTYFFFLKQKNL</sequence>
<feature type="transmembrane region" description="Helical" evidence="1">
    <location>
        <begin position="20"/>
        <end position="39"/>
    </location>
</feature>
<dbReference type="AlphaFoldDB" id="G7KZE5"/>
<dbReference type="ExpressionAtlas" id="G7KZE5">
    <property type="expression patterns" value="differential"/>
</dbReference>
<keyword evidence="4" id="KW-1185">Reference proteome</keyword>
<accession>A0A0C3WB21</accession>